<feature type="transmembrane region" description="Helical" evidence="7">
    <location>
        <begin position="82"/>
        <end position="108"/>
    </location>
</feature>
<evidence type="ECO:0000256" key="1">
    <source>
        <dbReference type="ARBA" id="ARBA00004651"/>
    </source>
</evidence>
<keyword evidence="6 7" id="KW-0472">Membrane</keyword>
<dbReference type="Pfam" id="PF02417">
    <property type="entry name" value="Chromate_transp"/>
    <property type="match status" value="1"/>
</dbReference>
<dbReference type="EMBL" id="CP048286">
    <property type="protein sequence ID" value="QHW33157.1"/>
    <property type="molecule type" value="Genomic_DNA"/>
</dbReference>
<evidence type="ECO:0000256" key="3">
    <source>
        <dbReference type="ARBA" id="ARBA00022475"/>
    </source>
</evidence>
<keyword evidence="4 7" id="KW-0812">Transmembrane</keyword>
<feature type="transmembrane region" description="Helical" evidence="7">
    <location>
        <begin position="114"/>
        <end position="134"/>
    </location>
</feature>
<dbReference type="InterPro" id="IPR003370">
    <property type="entry name" value="Chromate_transpt"/>
</dbReference>
<reference evidence="8 9" key="1">
    <citation type="submission" date="2020-02" db="EMBL/GenBank/DDBJ databases">
        <title>Paenibacillus sp. nov., isolated from rhizosphere soil of tomato.</title>
        <authorList>
            <person name="Weon H.-Y."/>
            <person name="Lee S.A."/>
        </authorList>
    </citation>
    <scope>NUCLEOTIDE SEQUENCE [LARGE SCALE GENOMIC DNA]</scope>
    <source>
        <strain evidence="8 9">14171R-81</strain>
    </source>
</reference>
<feature type="transmembrane region" description="Helical" evidence="7">
    <location>
        <begin position="154"/>
        <end position="180"/>
    </location>
</feature>
<keyword evidence="5 7" id="KW-1133">Transmembrane helix</keyword>
<evidence type="ECO:0000256" key="4">
    <source>
        <dbReference type="ARBA" id="ARBA00022692"/>
    </source>
</evidence>
<comment type="similarity">
    <text evidence="2">Belongs to the chromate ion transporter (CHR) (TC 2.A.51) family.</text>
</comment>
<dbReference type="AlphaFoldDB" id="A0A6C0P3W4"/>
<dbReference type="GO" id="GO:0015109">
    <property type="term" value="F:chromate transmembrane transporter activity"/>
    <property type="evidence" value="ECO:0007669"/>
    <property type="project" value="InterPro"/>
</dbReference>
<proteinExistence type="inferred from homology"/>
<dbReference type="KEGG" id="prz:GZH47_21805"/>
<organism evidence="8 9">
    <name type="scientific">Paenibacillus rhizovicinus</name>
    <dbReference type="NCBI Taxonomy" id="2704463"/>
    <lineage>
        <taxon>Bacteria</taxon>
        <taxon>Bacillati</taxon>
        <taxon>Bacillota</taxon>
        <taxon>Bacilli</taxon>
        <taxon>Bacillales</taxon>
        <taxon>Paenibacillaceae</taxon>
        <taxon>Paenibacillus</taxon>
    </lineage>
</organism>
<dbReference type="PANTHER" id="PTHR43663">
    <property type="entry name" value="CHROMATE TRANSPORT PROTEIN-RELATED"/>
    <property type="match status" value="1"/>
</dbReference>
<sequence>MMVKDNMLLLFRVFWVFFRIGPSTFGGGYAMIPVIEKEVITKRGWLASSEMGNVIAIAGSAPGGVGINAAAFIGYRLGGIPGAVAAVLGITMPTFVIVCVLSLFYSLFEHQVKVAAALKGIHGAVIALIIMAAYKMAKAALFDRTTKLVAAATLLLLLFTSINQVVVMLGGACVGIVVVMTKKKLGYQAKTEKEEAKTNPGFLYPEYYI</sequence>
<evidence type="ECO:0000256" key="2">
    <source>
        <dbReference type="ARBA" id="ARBA00005262"/>
    </source>
</evidence>
<evidence type="ECO:0000313" key="8">
    <source>
        <dbReference type="EMBL" id="QHW33157.1"/>
    </source>
</evidence>
<evidence type="ECO:0000313" key="9">
    <source>
        <dbReference type="Proteomes" id="UP000479114"/>
    </source>
</evidence>
<evidence type="ECO:0000256" key="7">
    <source>
        <dbReference type="SAM" id="Phobius"/>
    </source>
</evidence>
<feature type="transmembrane region" description="Helical" evidence="7">
    <location>
        <begin position="54"/>
        <end position="75"/>
    </location>
</feature>
<keyword evidence="9" id="KW-1185">Reference proteome</keyword>
<comment type="subcellular location">
    <subcellularLocation>
        <location evidence="1">Cell membrane</location>
        <topology evidence="1">Multi-pass membrane protein</topology>
    </subcellularLocation>
</comment>
<dbReference type="GO" id="GO:0005886">
    <property type="term" value="C:plasma membrane"/>
    <property type="evidence" value="ECO:0007669"/>
    <property type="project" value="UniProtKB-SubCell"/>
</dbReference>
<name>A0A6C0P3W4_9BACL</name>
<evidence type="ECO:0000256" key="5">
    <source>
        <dbReference type="ARBA" id="ARBA00022989"/>
    </source>
</evidence>
<dbReference type="RefSeq" id="WP_162643134.1">
    <property type="nucleotide sequence ID" value="NZ_CP048286.1"/>
</dbReference>
<dbReference type="PANTHER" id="PTHR43663:SF2">
    <property type="entry name" value="CHROMATE TRANSPORT PROTEIN-RELATED"/>
    <property type="match status" value="1"/>
</dbReference>
<dbReference type="InterPro" id="IPR052518">
    <property type="entry name" value="CHR_Transporter"/>
</dbReference>
<protein>
    <submittedName>
        <fullName evidence="8">Chromate transporter</fullName>
    </submittedName>
</protein>
<evidence type="ECO:0000256" key="6">
    <source>
        <dbReference type="ARBA" id="ARBA00023136"/>
    </source>
</evidence>
<accession>A0A6C0P3W4</accession>
<dbReference type="Proteomes" id="UP000479114">
    <property type="component" value="Chromosome"/>
</dbReference>
<gene>
    <name evidence="8" type="ORF">GZH47_21805</name>
</gene>
<keyword evidence="3" id="KW-1003">Cell membrane</keyword>